<dbReference type="Gene3D" id="2.170.130.10">
    <property type="entry name" value="TonB-dependent receptor, plug domain"/>
    <property type="match status" value="1"/>
</dbReference>
<dbReference type="GO" id="GO:0015891">
    <property type="term" value="P:siderophore transport"/>
    <property type="evidence" value="ECO:0007669"/>
    <property type="project" value="InterPro"/>
</dbReference>
<evidence type="ECO:0000256" key="8">
    <source>
        <dbReference type="ARBA" id="ARBA00023004"/>
    </source>
</evidence>
<evidence type="ECO:0000256" key="15">
    <source>
        <dbReference type="RuleBase" id="RU003357"/>
    </source>
</evidence>
<reference evidence="17 18" key="1">
    <citation type="submission" date="2020-08" db="EMBL/GenBank/DDBJ databases">
        <authorList>
            <person name="Criscuolo A."/>
        </authorList>
    </citation>
    <scope>NUCLEOTIDE SEQUENCE [LARGE SCALE GENOMIC DNA]</scope>
    <source>
        <strain evidence="17">CIP111764</strain>
    </source>
</reference>
<dbReference type="PROSITE" id="PS52016">
    <property type="entry name" value="TONB_DEPENDENT_REC_3"/>
    <property type="match status" value="1"/>
</dbReference>
<keyword evidence="7" id="KW-0732">Signal</keyword>
<dbReference type="FunFam" id="2.170.130.10:FF:000010">
    <property type="entry name" value="Ferripyoverdine receptor"/>
    <property type="match status" value="1"/>
</dbReference>
<dbReference type="Pfam" id="PF00593">
    <property type="entry name" value="TonB_dep_Rec_b-barrel"/>
    <property type="match status" value="1"/>
</dbReference>
<evidence type="ECO:0000256" key="6">
    <source>
        <dbReference type="ARBA" id="ARBA00022692"/>
    </source>
</evidence>
<evidence type="ECO:0000256" key="13">
    <source>
        <dbReference type="ARBA" id="ARBA00023237"/>
    </source>
</evidence>
<dbReference type="InterPro" id="IPR010105">
    <property type="entry name" value="TonB_sidphr_rcpt"/>
</dbReference>
<dbReference type="InterPro" id="IPR036942">
    <property type="entry name" value="Beta-barrel_TonB_sf"/>
</dbReference>
<evidence type="ECO:0000256" key="9">
    <source>
        <dbReference type="ARBA" id="ARBA00023065"/>
    </source>
</evidence>
<dbReference type="GO" id="GO:0015344">
    <property type="term" value="F:siderophore uptake transmembrane transporter activity"/>
    <property type="evidence" value="ECO:0007669"/>
    <property type="project" value="TreeGrafter"/>
</dbReference>
<dbReference type="Pfam" id="PF07715">
    <property type="entry name" value="Plug"/>
    <property type="match status" value="1"/>
</dbReference>
<keyword evidence="3 14" id="KW-0813">Transport</keyword>
<dbReference type="GO" id="GO:0009279">
    <property type="term" value="C:cell outer membrane"/>
    <property type="evidence" value="ECO:0007669"/>
    <property type="project" value="UniProtKB-SubCell"/>
</dbReference>
<dbReference type="Pfam" id="PF07660">
    <property type="entry name" value="STN"/>
    <property type="match status" value="1"/>
</dbReference>
<evidence type="ECO:0000256" key="11">
    <source>
        <dbReference type="ARBA" id="ARBA00023136"/>
    </source>
</evidence>
<evidence type="ECO:0000256" key="2">
    <source>
        <dbReference type="ARBA" id="ARBA00009810"/>
    </source>
</evidence>
<evidence type="ECO:0000256" key="14">
    <source>
        <dbReference type="PROSITE-ProRule" id="PRU01360"/>
    </source>
</evidence>
<sequence>MPALHELTPLARALMIRHIFRKPRMSAAIGLALAIPCMQVQAQEVEFNIPAQSLTSALQEFGRQANLQVLYSPKDIEGKRSTAVSGKASPAQAIAELLRSTDITHSIEGNSVILTKQSFSSSALELGTIAITSNEFGTITEESKSYTPGTLATATRLVLTPRQTPQSITVITRQHMDDFGLNSINDVMRHAPGVSITTYDSERTEYNVRGFAVNNFQYDGIPATRTATYSAGQTLSDMAIYDRIEILKGSTGLLTGTGTPGASFNLIRKKPTNEFRGHFTAGAGSWDNYRTELDVGGPLTESGNVRGRAVAAYQDKHSFQDHYEKKTSVYYGVLEFDLSPDTLLTVGADYQDNKPEGSSWGGNIIYDSNGNFNKMSRSFNNGAHWSSWEQYTRTVFATLEQNFANGWLGKVHLNHQINGYDAPLGAVAAGNPNPETGSGTRLWLNKYVGETKANAADMYLTGPFELFGKEHEFVVGGSVSKKRWQSKSYNRPASYSNLVDDYYEWNGDIPEPEWQFSREYDEITREQGFYTTGRFSLTDDLKLILGGRVSDYRGETVTKTGVVTPYMGLVYDLNDNFSLYGSYTSIFSPQTVRDEQGKALDPLEGDSYETGIKGEFFEGRLNTNLAYFEIKQDNYAVQTGNKAPDGTNAYRAEQGVTVKGYEAELSGELAPGWHLQGGYTHRTAKRDGNKVSTIAPEDQFNIYTSYTLPGRFNALTLGGGARWQSKTWATLRKPVGGTDDFTQGSFWLVDLMARYQVTENVSTTLNVNNLLDKKYYSIMDFYSVYSWGEPRSVTASVRWDF</sequence>
<dbReference type="InterPro" id="IPR011662">
    <property type="entry name" value="Secretin/TonB_short_N"/>
</dbReference>
<dbReference type="InterPro" id="IPR039426">
    <property type="entry name" value="TonB-dep_rcpt-like"/>
</dbReference>
<evidence type="ECO:0000313" key="17">
    <source>
        <dbReference type="EMBL" id="CAD5108458.1"/>
    </source>
</evidence>
<dbReference type="Proteomes" id="UP000583387">
    <property type="component" value="Unassembled WGS sequence"/>
</dbReference>
<evidence type="ECO:0000256" key="1">
    <source>
        <dbReference type="ARBA" id="ARBA00004571"/>
    </source>
</evidence>
<evidence type="ECO:0000256" key="5">
    <source>
        <dbReference type="ARBA" id="ARBA00022496"/>
    </source>
</evidence>
<accession>A0A7U7ENW5</accession>
<keyword evidence="12 17" id="KW-0675">Receptor</keyword>
<dbReference type="PANTHER" id="PTHR32552">
    <property type="entry name" value="FERRICHROME IRON RECEPTOR-RELATED"/>
    <property type="match status" value="1"/>
</dbReference>
<dbReference type="PANTHER" id="PTHR32552:SF74">
    <property type="entry name" value="HYDROXAMATE SIDEROPHORE RECEPTOR FHUE"/>
    <property type="match status" value="1"/>
</dbReference>
<evidence type="ECO:0000256" key="3">
    <source>
        <dbReference type="ARBA" id="ARBA00022448"/>
    </source>
</evidence>
<keyword evidence="9" id="KW-0406">Ion transport</keyword>
<dbReference type="Gene3D" id="2.40.170.20">
    <property type="entry name" value="TonB-dependent receptor, beta-barrel domain"/>
    <property type="match status" value="1"/>
</dbReference>
<evidence type="ECO:0000259" key="16">
    <source>
        <dbReference type="SMART" id="SM00965"/>
    </source>
</evidence>
<comment type="caution">
    <text evidence="17">The sequence shown here is derived from an EMBL/GenBank/DDBJ whole genome shotgun (WGS) entry which is preliminary data.</text>
</comment>
<dbReference type="AlphaFoldDB" id="A0A7U7ENW5"/>
<dbReference type="EMBL" id="CAJFCI010000054">
    <property type="protein sequence ID" value="CAD5108458.1"/>
    <property type="molecule type" value="Genomic_DNA"/>
</dbReference>
<evidence type="ECO:0000256" key="10">
    <source>
        <dbReference type="ARBA" id="ARBA00023077"/>
    </source>
</evidence>
<keyword evidence="8" id="KW-0408">Iron</keyword>
<organism evidence="17 18">
    <name type="scientific">Zestomonas carbonaria</name>
    <dbReference type="NCBI Taxonomy" id="2762745"/>
    <lineage>
        <taxon>Bacteria</taxon>
        <taxon>Pseudomonadati</taxon>
        <taxon>Pseudomonadota</taxon>
        <taxon>Gammaproteobacteria</taxon>
        <taxon>Pseudomonadales</taxon>
        <taxon>Pseudomonadaceae</taxon>
        <taxon>Zestomonas</taxon>
    </lineage>
</organism>
<dbReference type="InterPro" id="IPR000531">
    <property type="entry name" value="Beta-barrel_TonB"/>
</dbReference>
<dbReference type="InterPro" id="IPR037066">
    <property type="entry name" value="Plug_dom_sf"/>
</dbReference>
<feature type="domain" description="Secretin/TonB short N-terminal" evidence="16">
    <location>
        <begin position="67"/>
        <end position="117"/>
    </location>
</feature>
<dbReference type="RefSeq" id="WP_187671771.1">
    <property type="nucleotide sequence ID" value="NZ_CAJFCI010000054.1"/>
</dbReference>
<dbReference type="GO" id="GO:0038023">
    <property type="term" value="F:signaling receptor activity"/>
    <property type="evidence" value="ECO:0007669"/>
    <property type="project" value="InterPro"/>
</dbReference>
<dbReference type="Gene3D" id="3.55.50.30">
    <property type="match status" value="1"/>
</dbReference>
<keyword evidence="13 14" id="KW-0998">Cell outer membrane</keyword>
<keyword evidence="11 14" id="KW-0472">Membrane</keyword>
<protein>
    <submittedName>
        <fullName evidence="17">Ferripyoverdine receptor</fullName>
    </submittedName>
</protein>
<comment type="subcellular location">
    <subcellularLocation>
        <location evidence="1 14">Cell outer membrane</location>
        <topology evidence="1 14">Multi-pass membrane protein</topology>
    </subcellularLocation>
</comment>
<name>A0A7U7ENW5_9GAMM</name>
<keyword evidence="4 14" id="KW-1134">Transmembrane beta strand</keyword>
<keyword evidence="6 14" id="KW-0812">Transmembrane</keyword>
<dbReference type="CDD" id="cd01347">
    <property type="entry name" value="ligand_gated_channel"/>
    <property type="match status" value="1"/>
</dbReference>
<dbReference type="InterPro" id="IPR012910">
    <property type="entry name" value="Plug_dom"/>
</dbReference>
<evidence type="ECO:0000256" key="12">
    <source>
        <dbReference type="ARBA" id="ARBA00023170"/>
    </source>
</evidence>
<keyword evidence="10 15" id="KW-0798">TonB box</keyword>
<evidence type="ECO:0000313" key="18">
    <source>
        <dbReference type="Proteomes" id="UP000583387"/>
    </source>
</evidence>
<dbReference type="NCBIfam" id="TIGR01783">
    <property type="entry name" value="TonB-siderophor"/>
    <property type="match status" value="1"/>
</dbReference>
<keyword evidence="5" id="KW-0410">Iron transport</keyword>
<evidence type="ECO:0000256" key="4">
    <source>
        <dbReference type="ARBA" id="ARBA00022452"/>
    </source>
</evidence>
<proteinExistence type="inferred from homology"/>
<dbReference type="SMART" id="SM00965">
    <property type="entry name" value="STN"/>
    <property type="match status" value="1"/>
</dbReference>
<gene>
    <name evidence="17" type="primary">fpvA</name>
    <name evidence="17" type="ORF">PSEWESI4_02743</name>
</gene>
<keyword evidence="18" id="KW-1185">Reference proteome</keyword>
<comment type="similarity">
    <text evidence="2 14 15">Belongs to the TonB-dependent receptor family.</text>
</comment>
<dbReference type="SUPFAM" id="SSF56935">
    <property type="entry name" value="Porins"/>
    <property type="match status" value="1"/>
</dbReference>
<evidence type="ECO:0000256" key="7">
    <source>
        <dbReference type="ARBA" id="ARBA00022729"/>
    </source>
</evidence>